<evidence type="ECO:0000256" key="7">
    <source>
        <dbReference type="SAM" id="MobiDB-lite"/>
    </source>
</evidence>
<sequence length="372" mass="42749">MKFLNKKSLTALALTLVMGLTGCGKAPEGVVATVNDENISEEKFVMQYAAQRNQYVLMAGTNDILEEMSHDGNKTIDETIKEYTLKNLEQMEILKQDAAKSNITVDQSVVDKQIEEVQTKLGGEEAFREQLSKIGSSPEFYKSYLEDINLMDNYYKGKVKELEPSEEDIKKYYEEHKNEFFTAKASHILVEDEKTAKEIKKELDKGANFEKLAKEKSIEPAAKESGGNLGEFPNDAMDKDFSTAIANMKAGEISDPVKTQYGYHIIKLDEKKERTFDEIKDSLKEELIKNNFTEYIEKLQNDAKIKEYLDYKKEIEIPEEYKLKELPELDKQKAEEAKKEEGKEETKDSKEEAKDDKKEESKDKKEDKKTEK</sequence>
<evidence type="ECO:0000313" key="10">
    <source>
        <dbReference type="EMBL" id="MBP2025959.1"/>
    </source>
</evidence>
<protein>
    <recommendedName>
        <fullName evidence="2">peptidylprolyl isomerase</fullName>
        <ecNumber evidence="2">5.2.1.8</ecNumber>
    </recommendedName>
</protein>
<evidence type="ECO:0000256" key="8">
    <source>
        <dbReference type="SAM" id="SignalP"/>
    </source>
</evidence>
<feature type="signal peptide" evidence="8">
    <location>
        <begin position="1"/>
        <end position="26"/>
    </location>
</feature>
<dbReference type="SUPFAM" id="SSF54534">
    <property type="entry name" value="FKBP-like"/>
    <property type="match status" value="1"/>
</dbReference>
<dbReference type="InterPro" id="IPR027304">
    <property type="entry name" value="Trigger_fact/SurA_dom_sf"/>
</dbReference>
<accession>A0ABS4KDW1</accession>
<dbReference type="EC" id="5.2.1.8" evidence="2"/>
<organism evidence="10 11">
    <name type="scientific">Peptoniphilus stercorisuis</name>
    <dbReference type="NCBI Taxonomy" id="1436965"/>
    <lineage>
        <taxon>Bacteria</taxon>
        <taxon>Bacillati</taxon>
        <taxon>Bacillota</taxon>
        <taxon>Tissierellia</taxon>
        <taxon>Tissierellales</taxon>
        <taxon>Peptoniphilaceae</taxon>
        <taxon>Peptoniphilus</taxon>
    </lineage>
</organism>
<keyword evidence="11" id="KW-1185">Reference proteome</keyword>
<keyword evidence="5 6" id="KW-0413">Isomerase</keyword>
<dbReference type="Pfam" id="PF13145">
    <property type="entry name" value="Rotamase_2"/>
    <property type="match status" value="1"/>
</dbReference>
<dbReference type="EMBL" id="JAGGLJ010000016">
    <property type="protein sequence ID" value="MBP2025959.1"/>
    <property type="molecule type" value="Genomic_DNA"/>
</dbReference>
<evidence type="ECO:0000256" key="4">
    <source>
        <dbReference type="ARBA" id="ARBA00023110"/>
    </source>
</evidence>
<dbReference type="Gene3D" id="1.10.4030.10">
    <property type="entry name" value="Porin chaperone SurA, peptide-binding domain"/>
    <property type="match status" value="1"/>
</dbReference>
<feature type="domain" description="PpiC" evidence="9">
    <location>
        <begin position="184"/>
        <end position="270"/>
    </location>
</feature>
<comment type="catalytic activity">
    <reaction evidence="1">
        <text>[protein]-peptidylproline (omega=180) = [protein]-peptidylproline (omega=0)</text>
        <dbReference type="Rhea" id="RHEA:16237"/>
        <dbReference type="Rhea" id="RHEA-COMP:10747"/>
        <dbReference type="Rhea" id="RHEA-COMP:10748"/>
        <dbReference type="ChEBI" id="CHEBI:83833"/>
        <dbReference type="ChEBI" id="CHEBI:83834"/>
        <dbReference type="EC" id="5.2.1.8"/>
    </reaction>
</comment>
<dbReference type="SUPFAM" id="SSF109998">
    <property type="entry name" value="Triger factor/SurA peptide-binding domain-like"/>
    <property type="match status" value="1"/>
</dbReference>
<dbReference type="InterPro" id="IPR046357">
    <property type="entry name" value="PPIase_dom_sf"/>
</dbReference>
<feature type="region of interest" description="Disordered" evidence="7">
    <location>
        <begin position="322"/>
        <end position="372"/>
    </location>
</feature>
<dbReference type="Pfam" id="PF13624">
    <property type="entry name" value="SurA_N_3"/>
    <property type="match status" value="1"/>
</dbReference>
<reference evidence="10 11" key="1">
    <citation type="submission" date="2021-03" db="EMBL/GenBank/DDBJ databases">
        <title>Genomic Encyclopedia of Type Strains, Phase IV (KMG-IV): sequencing the most valuable type-strain genomes for metagenomic binning, comparative biology and taxonomic classification.</title>
        <authorList>
            <person name="Goeker M."/>
        </authorList>
    </citation>
    <scope>NUCLEOTIDE SEQUENCE [LARGE SCALE GENOMIC DNA]</scope>
    <source>
        <strain evidence="10 11">DSM 27563</strain>
    </source>
</reference>
<dbReference type="PANTHER" id="PTHR47245:SF1">
    <property type="entry name" value="FOLDASE PROTEIN PRSA"/>
    <property type="match status" value="1"/>
</dbReference>
<gene>
    <name evidence="10" type="ORF">J2Z71_001511</name>
</gene>
<dbReference type="PROSITE" id="PS51257">
    <property type="entry name" value="PROKAR_LIPOPROTEIN"/>
    <property type="match status" value="1"/>
</dbReference>
<evidence type="ECO:0000256" key="1">
    <source>
        <dbReference type="ARBA" id="ARBA00000971"/>
    </source>
</evidence>
<dbReference type="PROSITE" id="PS50198">
    <property type="entry name" value="PPIC_PPIASE_2"/>
    <property type="match status" value="1"/>
</dbReference>
<keyword evidence="4 6" id="KW-0697">Rotamase</keyword>
<evidence type="ECO:0000256" key="6">
    <source>
        <dbReference type="PROSITE-ProRule" id="PRU00278"/>
    </source>
</evidence>
<dbReference type="RefSeq" id="WP_245311209.1">
    <property type="nucleotide sequence ID" value="NZ_JAGGLJ010000016.1"/>
</dbReference>
<proteinExistence type="predicted"/>
<dbReference type="InterPro" id="IPR000297">
    <property type="entry name" value="PPIase_PpiC"/>
</dbReference>
<comment type="caution">
    <text evidence="10">The sequence shown here is derived from an EMBL/GenBank/DDBJ whole genome shotgun (WGS) entry which is preliminary data.</text>
</comment>
<dbReference type="PANTHER" id="PTHR47245">
    <property type="entry name" value="PEPTIDYLPROLYL ISOMERASE"/>
    <property type="match status" value="1"/>
</dbReference>
<evidence type="ECO:0000256" key="3">
    <source>
        <dbReference type="ARBA" id="ARBA00022729"/>
    </source>
</evidence>
<dbReference type="InterPro" id="IPR050245">
    <property type="entry name" value="PrsA_foldase"/>
</dbReference>
<name>A0ABS4KDW1_9FIRM</name>
<evidence type="ECO:0000313" key="11">
    <source>
        <dbReference type="Proteomes" id="UP001519306"/>
    </source>
</evidence>
<feature type="chain" id="PRO_5047487301" description="peptidylprolyl isomerase" evidence="8">
    <location>
        <begin position="27"/>
        <end position="372"/>
    </location>
</feature>
<evidence type="ECO:0000256" key="5">
    <source>
        <dbReference type="ARBA" id="ARBA00023235"/>
    </source>
</evidence>
<evidence type="ECO:0000259" key="9">
    <source>
        <dbReference type="PROSITE" id="PS50198"/>
    </source>
</evidence>
<dbReference type="Gene3D" id="3.10.50.40">
    <property type="match status" value="1"/>
</dbReference>
<dbReference type="Proteomes" id="UP001519306">
    <property type="component" value="Unassembled WGS sequence"/>
</dbReference>
<evidence type="ECO:0000256" key="2">
    <source>
        <dbReference type="ARBA" id="ARBA00013194"/>
    </source>
</evidence>
<keyword evidence="3 8" id="KW-0732">Signal</keyword>